<evidence type="ECO:0008006" key="4">
    <source>
        <dbReference type="Google" id="ProtNLM"/>
    </source>
</evidence>
<accession>A0ABT4QJB8</accession>
<gene>
    <name evidence="2" type="ORF">O9H85_32310</name>
</gene>
<dbReference type="Pfam" id="PF20587">
    <property type="entry name" value="DUF6789"/>
    <property type="match status" value="1"/>
</dbReference>
<protein>
    <recommendedName>
        <fullName evidence="4">DUF1440 domain-containing protein</fullName>
    </recommendedName>
</protein>
<evidence type="ECO:0000256" key="1">
    <source>
        <dbReference type="SAM" id="Phobius"/>
    </source>
</evidence>
<dbReference type="RefSeq" id="WP_269885493.1">
    <property type="nucleotide sequence ID" value="NZ_JAQAGZ010000029.1"/>
</dbReference>
<dbReference type="InterPro" id="IPR046739">
    <property type="entry name" value="DUF6789"/>
</dbReference>
<proteinExistence type="predicted"/>
<feature type="transmembrane region" description="Helical" evidence="1">
    <location>
        <begin position="48"/>
        <end position="70"/>
    </location>
</feature>
<dbReference type="EMBL" id="JAQAGZ010000029">
    <property type="protein sequence ID" value="MCZ8516960.1"/>
    <property type="molecule type" value="Genomic_DNA"/>
</dbReference>
<keyword evidence="1" id="KW-1133">Transmembrane helix</keyword>
<evidence type="ECO:0000313" key="3">
    <source>
        <dbReference type="Proteomes" id="UP001527882"/>
    </source>
</evidence>
<feature type="transmembrane region" description="Helical" evidence="1">
    <location>
        <begin position="121"/>
        <end position="141"/>
    </location>
</feature>
<evidence type="ECO:0000313" key="2">
    <source>
        <dbReference type="EMBL" id="MCZ8516960.1"/>
    </source>
</evidence>
<sequence length="146" mass="15059">MTDAVQEKKFSFKAGIISSLVGGLILAIPMGMMGMFPGLASMMGSHSAAVGFIIHLMISLIFGIAFALFAGMVKLHPAVSGLIFGVIIWIIGPMIIMPMMMGSGGGASNPCGGGGASMSMWLSLATHLMYGVVTSITYRLVKGKAA</sequence>
<reference evidence="2 3" key="1">
    <citation type="submission" date="2022-12" db="EMBL/GenBank/DDBJ databases">
        <title>Draft genome sequence of Paenibacillus sp. dW9.</title>
        <authorList>
            <person name="Choi E.-W."/>
            <person name="Kim D.-U."/>
        </authorList>
    </citation>
    <scope>NUCLEOTIDE SEQUENCE [LARGE SCALE GENOMIC DNA]</scope>
    <source>
        <strain evidence="3">dW9</strain>
    </source>
</reference>
<name>A0ABT4QJB8_9BACL</name>
<comment type="caution">
    <text evidence="2">The sequence shown here is derived from an EMBL/GenBank/DDBJ whole genome shotgun (WGS) entry which is preliminary data.</text>
</comment>
<keyword evidence="1" id="KW-0812">Transmembrane</keyword>
<feature type="transmembrane region" description="Helical" evidence="1">
    <location>
        <begin position="12"/>
        <end position="36"/>
    </location>
</feature>
<organism evidence="2 3">
    <name type="scientific">Paenibacillus gyeongsangnamensis</name>
    <dbReference type="NCBI Taxonomy" id="3388067"/>
    <lineage>
        <taxon>Bacteria</taxon>
        <taxon>Bacillati</taxon>
        <taxon>Bacillota</taxon>
        <taxon>Bacilli</taxon>
        <taxon>Bacillales</taxon>
        <taxon>Paenibacillaceae</taxon>
        <taxon>Paenibacillus</taxon>
    </lineage>
</organism>
<keyword evidence="3" id="KW-1185">Reference proteome</keyword>
<keyword evidence="1" id="KW-0472">Membrane</keyword>
<dbReference type="Proteomes" id="UP001527882">
    <property type="component" value="Unassembled WGS sequence"/>
</dbReference>
<feature type="transmembrane region" description="Helical" evidence="1">
    <location>
        <begin position="82"/>
        <end position="101"/>
    </location>
</feature>